<dbReference type="InterPro" id="IPR027417">
    <property type="entry name" value="P-loop_NTPase"/>
</dbReference>
<keyword evidence="3" id="KW-0805">Transcription regulation</keyword>
<dbReference type="InterPro" id="IPR005158">
    <property type="entry name" value="BTAD"/>
</dbReference>
<dbReference type="Gene3D" id="3.40.50.300">
    <property type="entry name" value="P-loop containing nucleotide triphosphate hydrolases"/>
    <property type="match status" value="1"/>
</dbReference>
<dbReference type="Pfam" id="PF00931">
    <property type="entry name" value="NB-ARC"/>
    <property type="match status" value="1"/>
</dbReference>
<dbReference type="InterPro" id="IPR051677">
    <property type="entry name" value="AfsR-DnrI-RedD_regulator"/>
</dbReference>
<feature type="region of interest" description="Disordered" evidence="7">
    <location>
        <begin position="291"/>
        <end position="324"/>
    </location>
</feature>
<dbReference type="AlphaFoldDB" id="A0A918FUF0"/>
<keyword evidence="2" id="KW-0902">Two-component regulatory system</keyword>
<evidence type="ECO:0000259" key="8">
    <source>
        <dbReference type="PROSITE" id="PS51755"/>
    </source>
</evidence>
<dbReference type="GO" id="GO:0000160">
    <property type="term" value="P:phosphorelay signal transduction system"/>
    <property type="evidence" value="ECO:0007669"/>
    <property type="project" value="UniProtKB-KW"/>
</dbReference>
<dbReference type="GO" id="GO:0006355">
    <property type="term" value="P:regulation of DNA-templated transcription"/>
    <property type="evidence" value="ECO:0007669"/>
    <property type="project" value="InterPro"/>
</dbReference>
<keyword evidence="10" id="KW-1185">Reference proteome</keyword>
<dbReference type="SUPFAM" id="SSF46894">
    <property type="entry name" value="C-terminal effector domain of the bipartite response regulators"/>
    <property type="match status" value="1"/>
</dbReference>
<dbReference type="SMART" id="SM00382">
    <property type="entry name" value="AAA"/>
    <property type="match status" value="1"/>
</dbReference>
<accession>A0A918FUF0</accession>
<dbReference type="InterPro" id="IPR003593">
    <property type="entry name" value="AAA+_ATPase"/>
</dbReference>
<dbReference type="GO" id="GO:0043531">
    <property type="term" value="F:ADP binding"/>
    <property type="evidence" value="ECO:0007669"/>
    <property type="project" value="InterPro"/>
</dbReference>
<dbReference type="Proteomes" id="UP000606194">
    <property type="component" value="Unassembled WGS sequence"/>
</dbReference>
<dbReference type="PROSITE" id="PS51755">
    <property type="entry name" value="OMPR_PHOB"/>
    <property type="match status" value="1"/>
</dbReference>
<evidence type="ECO:0000313" key="10">
    <source>
        <dbReference type="Proteomes" id="UP000606194"/>
    </source>
</evidence>
<reference evidence="9" key="2">
    <citation type="submission" date="2020-09" db="EMBL/GenBank/DDBJ databases">
        <authorList>
            <person name="Sun Q."/>
            <person name="Ohkuma M."/>
        </authorList>
    </citation>
    <scope>NUCLEOTIDE SEQUENCE</scope>
    <source>
        <strain evidence="9">JCM 4386</strain>
    </source>
</reference>
<name>A0A918FUF0_9ACTN</name>
<evidence type="ECO:0000256" key="4">
    <source>
        <dbReference type="ARBA" id="ARBA00023125"/>
    </source>
</evidence>
<feature type="DNA-binding region" description="OmpR/PhoB-type" evidence="6">
    <location>
        <begin position="1"/>
        <end position="104"/>
    </location>
</feature>
<evidence type="ECO:0000256" key="1">
    <source>
        <dbReference type="ARBA" id="ARBA00005820"/>
    </source>
</evidence>
<gene>
    <name evidence="9" type="ORF">GCM10010269_23470</name>
</gene>
<dbReference type="PRINTS" id="PR00364">
    <property type="entry name" value="DISEASERSIST"/>
</dbReference>
<evidence type="ECO:0000256" key="6">
    <source>
        <dbReference type="PROSITE-ProRule" id="PRU01091"/>
    </source>
</evidence>
<dbReference type="PANTHER" id="PTHR35807:SF1">
    <property type="entry name" value="TRANSCRIPTIONAL REGULATOR REDD"/>
    <property type="match status" value="1"/>
</dbReference>
<feature type="compositionally biased region" description="Low complexity" evidence="7">
    <location>
        <begin position="291"/>
        <end position="306"/>
    </location>
</feature>
<protein>
    <recommendedName>
        <fullName evidence="8">OmpR/PhoB-type domain-containing protein</fullName>
    </recommendedName>
</protein>
<dbReference type="InterPro" id="IPR011990">
    <property type="entry name" value="TPR-like_helical_dom_sf"/>
</dbReference>
<feature type="region of interest" description="Disordered" evidence="7">
    <location>
        <begin position="695"/>
        <end position="723"/>
    </location>
</feature>
<dbReference type="SMART" id="SM00862">
    <property type="entry name" value="Trans_reg_C"/>
    <property type="match status" value="1"/>
</dbReference>
<dbReference type="Gene3D" id="1.10.10.10">
    <property type="entry name" value="Winged helix-like DNA-binding domain superfamily/Winged helix DNA-binding domain"/>
    <property type="match status" value="1"/>
</dbReference>
<dbReference type="SMART" id="SM01043">
    <property type="entry name" value="BTAD"/>
    <property type="match status" value="1"/>
</dbReference>
<dbReference type="GO" id="GO:0003677">
    <property type="term" value="F:DNA binding"/>
    <property type="evidence" value="ECO:0007669"/>
    <property type="project" value="UniProtKB-UniRule"/>
</dbReference>
<dbReference type="InterPro" id="IPR016032">
    <property type="entry name" value="Sig_transdc_resp-reg_C-effctor"/>
</dbReference>
<comment type="caution">
    <text evidence="9">The sequence shown here is derived from an EMBL/GenBank/DDBJ whole genome shotgun (WGS) entry which is preliminary data.</text>
</comment>
<evidence type="ECO:0000256" key="5">
    <source>
        <dbReference type="ARBA" id="ARBA00023163"/>
    </source>
</evidence>
<comment type="similarity">
    <text evidence="1">Belongs to the AfsR/DnrI/RedD regulatory family.</text>
</comment>
<feature type="domain" description="OmpR/PhoB-type" evidence="8">
    <location>
        <begin position="1"/>
        <end position="104"/>
    </location>
</feature>
<evidence type="ECO:0000256" key="3">
    <source>
        <dbReference type="ARBA" id="ARBA00023015"/>
    </source>
</evidence>
<feature type="compositionally biased region" description="Polar residues" evidence="7">
    <location>
        <begin position="714"/>
        <end position="723"/>
    </location>
</feature>
<evidence type="ECO:0000256" key="2">
    <source>
        <dbReference type="ARBA" id="ARBA00023012"/>
    </source>
</evidence>
<keyword evidence="4 6" id="KW-0238">DNA-binding</keyword>
<dbReference type="InterPro" id="IPR001867">
    <property type="entry name" value="OmpR/PhoB-type_DNA-bd"/>
</dbReference>
<dbReference type="Gene3D" id="1.25.40.10">
    <property type="entry name" value="Tetratricopeptide repeat domain"/>
    <property type="match status" value="1"/>
</dbReference>
<dbReference type="InterPro" id="IPR002182">
    <property type="entry name" value="NB-ARC"/>
</dbReference>
<dbReference type="Pfam" id="PF03704">
    <property type="entry name" value="BTAD"/>
    <property type="match status" value="1"/>
</dbReference>
<sequence length="723" mass="75274">MRQEPVVPSFSVLGPMRAWCEGAELDLGPPQQRATLAVLLVRGKRPVPVGEIADVLWGERPPVSATNVIHRHIGMLRRVLEPGLSHRAQGQLLVRGYGGYRLRVGPDDVDLTRFRLLRERAQEAGLAQAAETAVDLFVEAAALWRGPVVAGIPAVARDHRLFTALDDEYAATVREGADTALRHGLADRVLPMLERCAARRPLDAGVHARLALALAATGHQAEALHVCHLARTRLAAEPGVTTGAELRSAHERVLAGHMSDGPVAVPPARPGPGHVVAASCREPGLLPGAPEARAAVASSRPAAAPTGGAGPAPQPGLPDDGRRLIFTGPTATAAAAATGPVPAATAELAPAAEPAPASGFVGRRAETAELLSLAAGASPEHEAPVLAAVCGQAGVGKTALAAQVARLLADRFPDGLIRVDLRGFDPDAAPVAPAEALRGLLRALDVPPHRLPEDPHDVDGHSAVWRSVLSGHRFLLLLDDARDAAQIRPLLPGTPGCMVLVTSRDQLSCLVAAEGAHRVVLDPMTSAESTELLAACLGPGRVTPDDAATARIVERCAGLPFALTAVAARITGAGVEPGAQAEAALGEAALGEARQRLHGSYRTLAPGPARLFRLLALHPGRGASTEEAAALAGLEPRRARALLSALTAVHLLDERAPGLFTLRPLEHAYARELLHRNESTQKRAAAVHRLSGRHLRPVRAAGVATSPPAAGRSSRPQLRTPSS</sequence>
<reference evidence="9" key="1">
    <citation type="journal article" date="2014" name="Int. J. Syst. Evol. Microbiol.">
        <title>Complete genome sequence of Corynebacterium casei LMG S-19264T (=DSM 44701T), isolated from a smear-ripened cheese.</title>
        <authorList>
            <consortium name="US DOE Joint Genome Institute (JGI-PGF)"/>
            <person name="Walter F."/>
            <person name="Albersmeier A."/>
            <person name="Kalinowski J."/>
            <person name="Ruckert C."/>
        </authorList>
    </citation>
    <scope>NUCLEOTIDE SEQUENCE</scope>
    <source>
        <strain evidence="9">JCM 4386</strain>
    </source>
</reference>
<dbReference type="SUPFAM" id="SSF52540">
    <property type="entry name" value="P-loop containing nucleoside triphosphate hydrolases"/>
    <property type="match status" value="1"/>
</dbReference>
<evidence type="ECO:0000256" key="7">
    <source>
        <dbReference type="SAM" id="MobiDB-lite"/>
    </source>
</evidence>
<organism evidence="9 10">
    <name type="scientific">Streptomyces humidus</name>
    <dbReference type="NCBI Taxonomy" id="52259"/>
    <lineage>
        <taxon>Bacteria</taxon>
        <taxon>Bacillati</taxon>
        <taxon>Actinomycetota</taxon>
        <taxon>Actinomycetes</taxon>
        <taxon>Kitasatosporales</taxon>
        <taxon>Streptomycetaceae</taxon>
        <taxon>Streptomyces</taxon>
    </lineage>
</organism>
<dbReference type="SUPFAM" id="SSF48452">
    <property type="entry name" value="TPR-like"/>
    <property type="match status" value="1"/>
</dbReference>
<dbReference type="PANTHER" id="PTHR35807">
    <property type="entry name" value="TRANSCRIPTIONAL REGULATOR REDD-RELATED"/>
    <property type="match status" value="1"/>
</dbReference>
<keyword evidence="5" id="KW-0804">Transcription</keyword>
<evidence type="ECO:0000313" key="9">
    <source>
        <dbReference type="EMBL" id="GGR83664.1"/>
    </source>
</evidence>
<proteinExistence type="inferred from homology"/>
<dbReference type="InterPro" id="IPR036388">
    <property type="entry name" value="WH-like_DNA-bd_sf"/>
</dbReference>
<dbReference type="EMBL" id="BMTL01000008">
    <property type="protein sequence ID" value="GGR83664.1"/>
    <property type="molecule type" value="Genomic_DNA"/>
</dbReference>